<dbReference type="AlphaFoldDB" id="A0A2N0AIK5"/>
<evidence type="ECO:0000256" key="11">
    <source>
        <dbReference type="ARBA" id="ARBA00048988"/>
    </source>
</evidence>
<name>A0A2N0AIK5_9LEPT</name>
<reference evidence="14 15" key="1">
    <citation type="submission" date="2017-07" db="EMBL/GenBank/DDBJ databases">
        <title>Leptospira spp. isolated from tropical soils.</title>
        <authorList>
            <person name="Thibeaux R."/>
            <person name="Iraola G."/>
            <person name="Ferres I."/>
            <person name="Bierque E."/>
            <person name="Girault D."/>
            <person name="Soupe-Gilbert M.-E."/>
            <person name="Picardeau M."/>
            <person name="Goarant C."/>
        </authorList>
    </citation>
    <scope>NUCLEOTIDE SEQUENCE [LARGE SCALE GENOMIC DNA]</scope>
    <source>
        <strain evidence="14 15">FH2-B-A1</strain>
    </source>
</reference>
<evidence type="ECO:0000256" key="2">
    <source>
        <dbReference type="ARBA" id="ARBA00022741"/>
    </source>
</evidence>
<dbReference type="PANTHER" id="PTHR11070:SF2">
    <property type="entry name" value="ATP-DEPENDENT DNA HELICASE SRS2"/>
    <property type="match status" value="1"/>
</dbReference>
<dbReference type="Gene3D" id="1.10.10.160">
    <property type="match status" value="1"/>
</dbReference>
<dbReference type="PROSITE" id="PS51198">
    <property type="entry name" value="UVRD_HELICASE_ATP_BIND"/>
    <property type="match status" value="1"/>
</dbReference>
<dbReference type="Proteomes" id="UP000232145">
    <property type="component" value="Unassembled WGS sequence"/>
</dbReference>
<evidence type="ECO:0000256" key="1">
    <source>
        <dbReference type="ARBA" id="ARBA00009922"/>
    </source>
</evidence>
<dbReference type="SUPFAM" id="SSF52540">
    <property type="entry name" value="P-loop containing nucleoside triphosphate hydrolases"/>
    <property type="match status" value="1"/>
</dbReference>
<evidence type="ECO:0000256" key="4">
    <source>
        <dbReference type="ARBA" id="ARBA00022806"/>
    </source>
</evidence>
<dbReference type="GO" id="GO:0043138">
    <property type="term" value="F:3'-5' DNA helicase activity"/>
    <property type="evidence" value="ECO:0007669"/>
    <property type="project" value="UniProtKB-EC"/>
</dbReference>
<sequence>MWSDEQKKIIHCNFPIKQVIAGAGSGKTATMVGLLEERELQKSILPKNTLIVTFTKKATHEFKERCEKKGLSKEYHISTFHSFCYHVLKKYDASKNWSKFKLLSESKKWEITKDILSVYRFEIGGIPFPILLKNNGKNFRKISETGYDFYLESFRSWKDKHQYFEFDDLIFDFLHFLDSASANLVKERWTSLIIDEFQDTDEVQLQIIQKMKFQSITVVGDDWQAIYGFRGATPKPFLDFPKHFPEVIQFFLSTNYRSKESIIKSSLLPLNHNKDKIPKQVQNFRKEKGTFLVERIRETTKRPMEIWKHWQTKDPNTIILTRSNYRKNEWIQSGVPHSQVMTIHSAKGLEFQTVLLDLVLGWSESRNDIDEAEERRILYVGLSRAKDNLVLLIPDKPKPERLADQMSGDFSFRNRLRNRTLRWARLW</sequence>
<dbReference type="InterPro" id="IPR000212">
    <property type="entry name" value="DNA_helicase_UvrD/REP"/>
</dbReference>
<dbReference type="Pfam" id="PF13361">
    <property type="entry name" value="UvrD_C"/>
    <property type="match status" value="1"/>
</dbReference>
<dbReference type="EMBL" id="NPDX01000003">
    <property type="protein sequence ID" value="PJZ84136.1"/>
    <property type="molecule type" value="Genomic_DNA"/>
</dbReference>
<feature type="binding site" evidence="12">
    <location>
        <begin position="21"/>
        <end position="28"/>
    </location>
    <ligand>
        <name>ATP</name>
        <dbReference type="ChEBI" id="CHEBI:30616"/>
    </ligand>
</feature>
<dbReference type="GO" id="GO:0000725">
    <property type="term" value="P:recombinational repair"/>
    <property type="evidence" value="ECO:0007669"/>
    <property type="project" value="TreeGrafter"/>
</dbReference>
<comment type="catalytic activity">
    <reaction evidence="8">
        <text>Couples ATP hydrolysis with the unwinding of duplex DNA by translocating in the 3'-5' direction.</text>
        <dbReference type="EC" id="5.6.2.4"/>
    </reaction>
</comment>
<evidence type="ECO:0000256" key="8">
    <source>
        <dbReference type="ARBA" id="ARBA00034617"/>
    </source>
</evidence>
<dbReference type="OrthoDB" id="9810135at2"/>
<dbReference type="InterPro" id="IPR013986">
    <property type="entry name" value="DExx_box_DNA_helicase_dom_sf"/>
</dbReference>
<evidence type="ECO:0000256" key="9">
    <source>
        <dbReference type="ARBA" id="ARBA00034808"/>
    </source>
</evidence>
<dbReference type="InterPro" id="IPR027417">
    <property type="entry name" value="P-loop_NTPase"/>
</dbReference>
<dbReference type="EC" id="5.6.2.4" evidence="9"/>
<dbReference type="GO" id="GO:0005524">
    <property type="term" value="F:ATP binding"/>
    <property type="evidence" value="ECO:0007669"/>
    <property type="project" value="UniProtKB-UniRule"/>
</dbReference>
<evidence type="ECO:0000256" key="12">
    <source>
        <dbReference type="PROSITE-ProRule" id="PRU00560"/>
    </source>
</evidence>
<dbReference type="InterPro" id="IPR014016">
    <property type="entry name" value="UvrD-like_ATP-bd"/>
</dbReference>
<dbReference type="GO" id="GO:0016887">
    <property type="term" value="F:ATP hydrolysis activity"/>
    <property type="evidence" value="ECO:0007669"/>
    <property type="project" value="RHEA"/>
</dbReference>
<evidence type="ECO:0000256" key="5">
    <source>
        <dbReference type="ARBA" id="ARBA00022840"/>
    </source>
</evidence>
<organism evidence="14 15">
    <name type="scientific">Leptospira harrisiae</name>
    <dbReference type="NCBI Taxonomy" id="2023189"/>
    <lineage>
        <taxon>Bacteria</taxon>
        <taxon>Pseudomonadati</taxon>
        <taxon>Spirochaetota</taxon>
        <taxon>Spirochaetia</taxon>
        <taxon>Leptospirales</taxon>
        <taxon>Leptospiraceae</taxon>
        <taxon>Leptospira</taxon>
    </lineage>
</organism>
<keyword evidence="5 12" id="KW-0067">ATP-binding</keyword>
<comment type="catalytic activity">
    <reaction evidence="11">
        <text>ATP + H2O = ADP + phosphate + H(+)</text>
        <dbReference type="Rhea" id="RHEA:13065"/>
        <dbReference type="ChEBI" id="CHEBI:15377"/>
        <dbReference type="ChEBI" id="CHEBI:15378"/>
        <dbReference type="ChEBI" id="CHEBI:30616"/>
        <dbReference type="ChEBI" id="CHEBI:43474"/>
        <dbReference type="ChEBI" id="CHEBI:456216"/>
        <dbReference type="EC" id="5.6.2.4"/>
    </reaction>
</comment>
<evidence type="ECO:0000256" key="3">
    <source>
        <dbReference type="ARBA" id="ARBA00022801"/>
    </source>
</evidence>
<keyword evidence="6" id="KW-0238">DNA-binding</keyword>
<evidence type="ECO:0000256" key="6">
    <source>
        <dbReference type="ARBA" id="ARBA00023125"/>
    </source>
</evidence>
<keyword evidence="3 12" id="KW-0378">Hydrolase</keyword>
<keyword evidence="7" id="KW-0413">Isomerase</keyword>
<evidence type="ECO:0000256" key="10">
    <source>
        <dbReference type="ARBA" id="ARBA00034923"/>
    </source>
</evidence>
<dbReference type="Pfam" id="PF00580">
    <property type="entry name" value="UvrD-helicase"/>
    <property type="match status" value="1"/>
</dbReference>
<gene>
    <name evidence="14" type="ORF">CH364_12390</name>
</gene>
<proteinExistence type="inferred from homology"/>
<dbReference type="InterPro" id="IPR014017">
    <property type="entry name" value="DNA_helicase_UvrD-like_C"/>
</dbReference>
<evidence type="ECO:0000256" key="7">
    <source>
        <dbReference type="ARBA" id="ARBA00023235"/>
    </source>
</evidence>
<keyword evidence="4 12" id="KW-0347">Helicase</keyword>
<keyword evidence="2 12" id="KW-0547">Nucleotide-binding</keyword>
<dbReference type="RefSeq" id="WP_100744588.1">
    <property type="nucleotide sequence ID" value="NZ_NPDW01000002.1"/>
</dbReference>
<dbReference type="CDD" id="cd17932">
    <property type="entry name" value="DEXQc_UvrD"/>
    <property type="match status" value="1"/>
</dbReference>
<evidence type="ECO:0000259" key="13">
    <source>
        <dbReference type="PROSITE" id="PS51198"/>
    </source>
</evidence>
<protein>
    <recommendedName>
        <fullName evidence="9">DNA 3'-5' helicase</fullName>
        <ecNumber evidence="9">5.6.2.4</ecNumber>
    </recommendedName>
    <alternativeName>
        <fullName evidence="10">DNA 3'-5' helicase II</fullName>
    </alternativeName>
</protein>
<keyword evidence="15" id="KW-1185">Reference proteome</keyword>
<comment type="caution">
    <text evidence="14">The sequence shown here is derived from an EMBL/GenBank/DDBJ whole genome shotgun (WGS) entry which is preliminary data.</text>
</comment>
<comment type="similarity">
    <text evidence="1">Belongs to the helicase family. UvrD subfamily.</text>
</comment>
<evidence type="ECO:0000313" key="14">
    <source>
        <dbReference type="EMBL" id="PJZ84136.1"/>
    </source>
</evidence>
<evidence type="ECO:0000313" key="15">
    <source>
        <dbReference type="Proteomes" id="UP000232145"/>
    </source>
</evidence>
<dbReference type="PANTHER" id="PTHR11070">
    <property type="entry name" value="UVRD / RECB / PCRA DNA HELICASE FAMILY MEMBER"/>
    <property type="match status" value="1"/>
</dbReference>
<dbReference type="GO" id="GO:0003677">
    <property type="term" value="F:DNA binding"/>
    <property type="evidence" value="ECO:0007669"/>
    <property type="project" value="UniProtKB-KW"/>
</dbReference>
<dbReference type="Gene3D" id="3.40.50.300">
    <property type="entry name" value="P-loop containing nucleotide triphosphate hydrolases"/>
    <property type="match status" value="2"/>
</dbReference>
<feature type="domain" description="UvrD-like helicase ATP-binding" evidence="13">
    <location>
        <begin position="1"/>
        <end position="259"/>
    </location>
</feature>
<accession>A0A2N0AIK5</accession>